<dbReference type="AlphaFoldDB" id="A0A0D2P1J4"/>
<dbReference type="STRING" id="29730.A0A0D2P1J4"/>
<keyword evidence="2" id="KW-1185">Reference proteome</keyword>
<evidence type="ECO:0000313" key="2">
    <source>
        <dbReference type="Proteomes" id="UP000032304"/>
    </source>
</evidence>
<proteinExistence type="predicted"/>
<name>A0A0D2P1J4_GOSRA</name>
<gene>
    <name evidence="1" type="ORF">B456_007G018300</name>
</gene>
<protein>
    <submittedName>
        <fullName evidence="1">Uncharacterized protein</fullName>
    </submittedName>
</protein>
<sequence>MRRCTATARRNGTQSCLFRCEALAWSGICTLNYLVDQHDFITNWDDIEQIWYHTCHNEFHVDPQKHPVLLTEAPHNSKSKRQKMAEIMFENFKIPAMYIPIPAVISLHAAKRTTVTPPYLPPAWVMESLRNFQLLCRVILRLRLSHHRKNIIGASVLASHKTLPQH</sequence>
<dbReference type="Gramene" id="KJB39527">
    <property type="protein sequence ID" value="KJB39527"/>
    <property type="gene ID" value="B456_007G018300"/>
</dbReference>
<dbReference type="FunFam" id="3.30.420.40:FF:000050">
    <property type="entry name" value="Actin, alpha skeletal muscle"/>
    <property type="match status" value="1"/>
</dbReference>
<dbReference type="SUPFAM" id="SSF53067">
    <property type="entry name" value="Actin-like ATPase domain"/>
    <property type="match status" value="1"/>
</dbReference>
<evidence type="ECO:0000313" key="1">
    <source>
        <dbReference type="EMBL" id="KJB39527.1"/>
    </source>
</evidence>
<dbReference type="Gene3D" id="3.30.420.40">
    <property type="match status" value="1"/>
</dbReference>
<organism evidence="1 2">
    <name type="scientific">Gossypium raimondii</name>
    <name type="common">Peruvian cotton</name>
    <name type="synonym">Gossypium klotzschianum subsp. raimondii</name>
    <dbReference type="NCBI Taxonomy" id="29730"/>
    <lineage>
        <taxon>Eukaryota</taxon>
        <taxon>Viridiplantae</taxon>
        <taxon>Streptophyta</taxon>
        <taxon>Embryophyta</taxon>
        <taxon>Tracheophyta</taxon>
        <taxon>Spermatophyta</taxon>
        <taxon>Magnoliopsida</taxon>
        <taxon>eudicotyledons</taxon>
        <taxon>Gunneridae</taxon>
        <taxon>Pentapetalae</taxon>
        <taxon>rosids</taxon>
        <taxon>malvids</taxon>
        <taxon>Malvales</taxon>
        <taxon>Malvaceae</taxon>
        <taxon>Malvoideae</taxon>
        <taxon>Gossypium</taxon>
    </lineage>
</organism>
<dbReference type="eggNOG" id="KOG0676">
    <property type="taxonomic scope" value="Eukaryota"/>
</dbReference>
<dbReference type="Proteomes" id="UP000032304">
    <property type="component" value="Chromosome 7"/>
</dbReference>
<dbReference type="Pfam" id="PF00022">
    <property type="entry name" value="Actin"/>
    <property type="match status" value="1"/>
</dbReference>
<dbReference type="InterPro" id="IPR043129">
    <property type="entry name" value="ATPase_NBD"/>
</dbReference>
<reference evidence="1 2" key="1">
    <citation type="journal article" date="2012" name="Nature">
        <title>Repeated polyploidization of Gossypium genomes and the evolution of spinnable cotton fibres.</title>
        <authorList>
            <person name="Paterson A.H."/>
            <person name="Wendel J.F."/>
            <person name="Gundlach H."/>
            <person name="Guo H."/>
            <person name="Jenkins J."/>
            <person name="Jin D."/>
            <person name="Llewellyn D."/>
            <person name="Showmaker K.C."/>
            <person name="Shu S."/>
            <person name="Udall J."/>
            <person name="Yoo M.J."/>
            <person name="Byers R."/>
            <person name="Chen W."/>
            <person name="Doron-Faigenboim A."/>
            <person name="Duke M.V."/>
            <person name="Gong L."/>
            <person name="Grimwood J."/>
            <person name="Grover C."/>
            <person name="Grupp K."/>
            <person name="Hu G."/>
            <person name="Lee T.H."/>
            <person name="Li J."/>
            <person name="Lin L."/>
            <person name="Liu T."/>
            <person name="Marler B.S."/>
            <person name="Page J.T."/>
            <person name="Roberts A.W."/>
            <person name="Romanel E."/>
            <person name="Sanders W.S."/>
            <person name="Szadkowski E."/>
            <person name="Tan X."/>
            <person name="Tang H."/>
            <person name="Xu C."/>
            <person name="Wang J."/>
            <person name="Wang Z."/>
            <person name="Zhang D."/>
            <person name="Zhang L."/>
            <person name="Ashrafi H."/>
            <person name="Bedon F."/>
            <person name="Bowers J.E."/>
            <person name="Brubaker C.L."/>
            <person name="Chee P.W."/>
            <person name="Das S."/>
            <person name="Gingle A.R."/>
            <person name="Haigler C.H."/>
            <person name="Harker D."/>
            <person name="Hoffmann L.V."/>
            <person name="Hovav R."/>
            <person name="Jones D.C."/>
            <person name="Lemke C."/>
            <person name="Mansoor S."/>
            <person name="ur Rahman M."/>
            <person name="Rainville L.N."/>
            <person name="Rambani A."/>
            <person name="Reddy U.K."/>
            <person name="Rong J.K."/>
            <person name="Saranga Y."/>
            <person name="Scheffler B.E."/>
            <person name="Scheffler J.A."/>
            <person name="Stelly D.M."/>
            <person name="Triplett B.A."/>
            <person name="Van Deynze A."/>
            <person name="Vaslin M.F."/>
            <person name="Waghmare V.N."/>
            <person name="Walford S.A."/>
            <person name="Wright R.J."/>
            <person name="Zaki E.A."/>
            <person name="Zhang T."/>
            <person name="Dennis E.S."/>
            <person name="Mayer K.F."/>
            <person name="Peterson D.G."/>
            <person name="Rokhsar D.S."/>
            <person name="Wang X."/>
            <person name="Schmutz J."/>
        </authorList>
    </citation>
    <scope>NUCLEOTIDE SEQUENCE [LARGE SCALE GENOMIC DNA]</scope>
</reference>
<dbReference type="PANTHER" id="PTHR11937">
    <property type="entry name" value="ACTIN"/>
    <property type="match status" value="1"/>
</dbReference>
<accession>A0A0D2P1J4</accession>
<dbReference type="InterPro" id="IPR004000">
    <property type="entry name" value="Actin"/>
</dbReference>
<dbReference type="EMBL" id="CM001746">
    <property type="protein sequence ID" value="KJB39527.1"/>
    <property type="molecule type" value="Genomic_DNA"/>
</dbReference>